<dbReference type="PANTHER" id="PTHR24198">
    <property type="entry name" value="ANKYRIN REPEAT AND PROTEIN KINASE DOMAIN-CONTAINING PROTEIN"/>
    <property type="match status" value="1"/>
</dbReference>
<dbReference type="Gene3D" id="1.25.40.20">
    <property type="entry name" value="Ankyrin repeat-containing domain"/>
    <property type="match status" value="2"/>
</dbReference>
<evidence type="ECO:0000256" key="3">
    <source>
        <dbReference type="PROSITE-ProRule" id="PRU00023"/>
    </source>
</evidence>
<gene>
    <name evidence="4" type="ORF">FSP39_016857</name>
</gene>
<dbReference type="Proteomes" id="UP001186944">
    <property type="component" value="Unassembled WGS sequence"/>
</dbReference>
<accession>A0AA88YE78</accession>
<dbReference type="SMART" id="SM00248">
    <property type="entry name" value="ANK"/>
    <property type="match status" value="9"/>
</dbReference>
<protein>
    <submittedName>
        <fullName evidence="4">Uncharacterized protein</fullName>
    </submittedName>
</protein>
<feature type="repeat" description="ANK" evidence="3">
    <location>
        <begin position="234"/>
        <end position="266"/>
    </location>
</feature>
<evidence type="ECO:0000313" key="5">
    <source>
        <dbReference type="Proteomes" id="UP001186944"/>
    </source>
</evidence>
<comment type="caution">
    <text evidence="4">The sequence shown here is derived from an EMBL/GenBank/DDBJ whole genome shotgun (WGS) entry which is preliminary data.</text>
</comment>
<dbReference type="EMBL" id="VSWD01000005">
    <property type="protein sequence ID" value="KAK3103153.1"/>
    <property type="molecule type" value="Genomic_DNA"/>
</dbReference>
<reference evidence="4" key="1">
    <citation type="submission" date="2019-08" db="EMBL/GenBank/DDBJ databases">
        <title>The improved chromosome-level genome for the pearl oyster Pinctada fucata martensii using PacBio sequencing and Hi-C.</title>
        <authorList>
            <person name="Zheng Z."/>
        </authorList>
    </citation>
    <scope>NUCLEOTIDE SEQUENCE</scope>
    <source>
        <strain evidence="4">ZZ-2019</strain>
        <tissue evidence="4">Adductor muscle</tissue>
    </source>
</reference>
<dbReference type="PROSITE" id="PS50297">
    <property type="entry name" value="ANK_REP_REGION"/>
    <property type="match status" value="1"/>
</dbReference>
<dbReference type="PROSITE" id="PS50088">
    <property type="entry name" value="ANK_REPEAT"/>
    <property type="match status" value="2"/>
</dbReference>
<dbReference type="InterPro" id="IPR036770">
    <property type="entry name" value="Ankyrin_rpt-contain_sf"/>
</dbReference>
<evidence type="ECO:0000256" key="2">
    <source>
        <dbReference type="ARBA" id="ARBA00023043"/>
    </source>
</evidence>
<dbReference type="PANTHER" id="PTHR24198:SF165">
    <property type="entry name" value="ANKYRIN REPEAT-CONTAINING PROTEIN-RELATED"/>
    <property type="match status" value="1"/>
</dbReference>
<name>A0AA88YE78_PINIB</name>
<feature type="repeat" description="ANK" evidence="3">
    <location>
        <begin position="200"/>
        <end position="221"/>
    </location>
</feature>
<organism evidence="4 5">
    <name type="scientific">Pinctada imbricata</name>
    <name type="common">Atlantic pearl-oyster</name>
    <name type="synonym">Pinctada martensii</name>
    <dbReference type="NCBI Taxonomy" id="66713"/>
    <lineage>
        <taxon>Eukaryota</taxon>
        <taxon>Metazoa</taxon>
        <taxon>Spiralia</taxon>
        <taxon>Lophotrochozoa</taxon>
        <taxon>Mollusca</taxon>
        <taxon>Bivalvia</taxon>
        <taxon>Autobranchia</taxon>
        <taxon>Pteriomorphia</taxon>
        <taxon>Pterioida</taxon>
        <taxon>Pterioidea</taxon>
        <taxon>Pteriidae</taxon>
        <taxon>Pinctada</taxon>
    </lineage>
</organism>
<dbReference type="SUPFAM" id="SSF48403">
    <property type="entry name" value="Ankyrin repeat"/>
    <property type="match status" value="1"/>
</dbReference>
<sequence length="356" mass="39479">MERLLAACQHGTTAEIIDLLTSVAINSNFRDEDGRTLMYYACQRDLPLVVEALCQHNFKLEQVTRNGKSALHVAAFCGSRNVVDLLTSKFPPLLNVRCSVGLTAIHSAVEGGQQDMFHRLLAATMNPRAVCFSKRNILHLACEKGHYDLFMHLLADYNDILHMKAYRDWGMIHFAAVGGNIQIMHHLIKEGFNILQTTSDDTTPLHFACSKGKVEMVKFLIAKFPNQLHLCDSQGYQAVHHCASGGDEEMLQILERAGAEVEKKTKEGLNVLHIASHGKNRELVKHLADNFPNLLTMNDDKGRSVLFTAAEGGSVVIMEFLTGRGVDPHTLSINGSTILHLACAKANKEMVEVSYF</sequence>
<dbReference type="AlphaFoldDB" id="A0AA88YE78"/>
<evidence type="ECO:0000313" key="4">
    <source>
        <dbReference type="EMBL" id="KAK3103153.1"/>
    </source>
</evidence>
<evidence type="ECO:0000256" key="1">
    <source>
        <dbReference type="ARBA" id="ARBA00022737"/>
    </source>
</evidence>
<keyword evidence="5" id="KW-1185">Reference proteome</keyword>
<dbReference type="Pfam" id="PF12796">
    <property type="entry name" value="Ank_2"/>
    <property type="match status" value="3"/>
</dbReference>
<dbReference type="InterPro" id="IPR002110">
    <property type="entry name" value="Ankyrin_rpt"/>
</dbReference>
<keyword evidence="2 3" id="KW-0040">ANK repeat</keyword>
<keyword evidence="1" id="KW-0677">Repeat</keyword>
<proteinExistence type="predicted"/>